<comment type="caution">
    <text evidence="5">The sequence shown here is derived from an EMBL/GenBank/DDBJ whole genome shotgun (WGS) entry which is preliminary data.</text>
</comment>
<reference evidence="5 6" key="1">
    <citation type="submission" date="2024-05" db="EMBL/GenBank/DDBJ databases">
        <authorList>
            <person name="Wallberg A."/>
        </authorList>
    </citation>
    <scope>NUCLEOTIDE SEQUENCE [LARGE SCALE GENOMIC DNA]</scope>
</reference>
<dbReference type="InterPro" id="IPR014716">
    <property type="entry name" value="Fibrinogen_a/b/g_C_1"/>
</dbReference>
<proteinExistence type="predicted"/>
<dbReference type="InterPro" id="IPR036056">
    <property type="entry name" value="Fibrinogen-like_C"/>
</dbReference>
<dbReference type="InterPro" id="IPR050373">
    <property type="entry name" value="Fibrinogen_C-term_domain"/>
</dbReference>
<feature type="signal peptide" evidence="3">
    <location>
        <begin position="1"/>
        <end position="23"/>
    </location>
</feature>
<protein>
    <recommendedName>
        <fullName evidence="4">Fibrinogen C-terminal domain-containing protein</fullName>
    </recommendedName>
</protein>
<dbReference type="PANTHER" id="PTHR19143:SF458">
    <property type="entry name" value="FIBRINOGEN C-TERMINAL DOMAIN-CONTAINING PROTEIN-RELATED"/>
    <property type="match status" value="1"/>
</dbReference>
<name>A0AAV2QLX3_MEGNR</name>
<dbReference type="InterPro" id="IPR020837">
    <property type="entry name" value="Fibrinogen_CS"/>
</dbReference>
<dbReference type="Pfam" id="PF00147">
    <property type="entry name" value="Fibrinogen_C"/>
    <property type="match status" value="1"/>
</dbReference>
<evidence type="ECO:0000313" key="6">
    <source>
        <dbReference type="Proteomes" id="UP001497623"/>
    </source>
</evidence>
<feature type="non-terminal residue" evidence="5">
    <location>
        <position position="280"/>
    </location>
</feature>
<dbReference type="CDD" id="cd00087">
    <property type="entry name" value="FReD"/>
    <property type="match status" value="1"/>
</dbReference>
<evidence type="ECO:0000256" key="3">
    <source>
        <dbReference type="SAM" id="SignalP"/>
    </source>
</evidence>
<evidence type="ECO:0000313" key="5">
    <source>
        <dbReference type="EMBL" id="CAL4091367.1"/>
    </source>
</evidence>
<dbReference type="SUPFAM" id="SSF56496">
    <property type="entry name" value="Fibrinogen C-terminal domain-like"/>
    <property type="match status" value="1"/>
</dbReference>
<dbReference type="SMART" id="SM00186">
    <property type="entry name" value="FBG"/>
    <property type="match status" value="1"/>
</dbReference>
<organism evidence="5 6">
    <name type="scientific">Meganyctiphanes norvegica</name>
    <name type="common">Northern krill</name>
    <name type="synonym">Thysanopoda norvegica</name>
    <dbReference type="NCBI Taxonomy" id="48144"/>
    <lineage>
        <taxon>Eukaryota</taxon>
        <taxon>Metazoa</taxon>
        <taxon>Ecdysozoa</taxon>
        <taxon>Arthropoda</taxon>
        <taxon>Crustacea</taxon>
        <taxon>Multicrustacea</taxon>
        <taxon>Malacostraca</taxon>
        <taxon>Eumalacostraca</taxon>
        <taxon>Eucarida</taxon>
        <taxon>Euphausiacea</taxon>
        <taxon>Euphausiidae</taxon>
        <taxon>Meganyctiphanes</taxon>
    </lineage>
</organism>
<keyword evidence="1" id="KW-1015">Disulfide bond</keyword>
<evidence type="ECO:0000256" key="1">
    <source>
        <dbReference type="ARBA" id="ARBA00023157"/>
    </source>
</evidence>
<evidence type="ECO:0000259" key="4">
    <source>
        <dbReference type="PROSITE" id="PS51406"/>
    </source>
</evidence>
<sequence>MKFWYIILIPLCGGLFLYEGINAKQEENVVIKSLAEYLSEIIQGNLEIDTSDVLRKKKKATSARNCLDLKKQGRKSGAYMITPCDSSPTKVVEVYCDMDTDGGGWTVIQRRDNYTQQEDFYNTWYEYAIGFGDVTTDFWLGNDNIHCLTSQKHHEIRFDLEDFDGVIRYAKYGFFYIDDRTNLYKLGVQDYIGDAGDSFSGHNNYKFSTFEVDNDIYTGNCYSKITFKGGWWYSKCHSSNLNGLYLNGSHSSYANGVNWNAWKGYHYSLKKTEMKIRGNN</sequence>
<dbReference type="NCBIfam" id="NF040941">
    <property type="entry name" value="GGGWT_bact"/>
    <property type="match status" value="1"/>
</dbReference>
<feature type="domain" description="Fibrinogen C-terminal" evidence="4">
    <location>
        <begin position="57"/>
        <end position="280"/>
    </location>
</feature>
<dbReference type="InterPro" id="IPR002181">
    <property type="entry name" value="Fibrinogen_a/b/g_C_dom"/>
</dbReference>
<dbReference type="PROSITE" id="PS00514">
    <property type="entry name" value="FIBRINOGEN_C_1"/>
    <property type="match status" value="1"/>
</dbReference>
<dbReference type="Gene3D" id="3.90.215.10">
    <property type="entry name" value="Gamma Fibrinogen, chain A, domain 1"/>
    <property type="match status" value="1"/>
</dbReference>
<dbReference type="EMBL" id="CAXKWB010008530">
    <property type="protein sequence ID" value="CAL4091367.1"/>
    <property type="molecule type" value="Genomic_DNA"/>
</dbReference>
<dbReference type="PANTHER" id="PTHR19143">
    <property type="entry name" value="FIBRINOGEN/TENASCIN/ANGIOPOEITIN"/>
    <property type="match status" value="1"/>
</dbReference>
<dbReference type="FunFam" id="3.90.215.10:FF:000001">
    <property type="entry name" value="Tenascin isoform 1"/>
    <property type="match status" value="1"/>
</dbReference>
<evidence type="ECO:0000256" key="2">
    <source>
        <dbReference type="ARBA" id="ARBA00053344"/>
    </source>
</evidence>
<dbReference type="GO" id="GO:0030246">
    <property type="term" value="F:carbohydrate binding"/>
    <property type="evidence" value="ECO:0007669"/>
    <property type="project" value="UniProtKB-ARBA"/>
</dbReference>
<feature type="chain" id="PRO_5043427426" description="Fibrinogen C-terminal domain-containing protein" evidence="3">
    <location>
        <begin position="24"/>
        <end position="280"/>
    </location>
</feature>
<accession>A0AAV2QLX3</accession>
<keyword evidence="3" id="KW-0732">Signal</keyword>
<gene>
    <name evidence="5" type="ORF">MNOR_LOCUS14322</name>
</gene>
<dbReference type="Proteomes" id="UP001497623">
    <property type="component" value="Unassembled WGS sequence"/>
</dbReference>
<dbReference type="GO" id="GO:0005615">
    <property type="term" value="C:extracellular space"/>
    <property type="evidence" value="ECO:0007669"/>
    <property type="project" value="TreeGrafter"/>
</dbReference>
<dbReference type="AlphaFoldDB" id="A0AAV2QLX3"/>
<keyword evidence="6" id="KW-1185">Reference proteome</keyword>
<dbReference type="PROSITE" id="PS51406">
    <property type="entry name" value="FIBRINOGEN_C_2"/>
    <property type="match status" value="1"/>
</dbReference>
<comment type="function">
    <text evidence="2">Lectin involved in innate immunity. Agglutinates all types of human erythrocytes, Gram-positive and Gram-negative bacteria. Has a stronger agglutinating activity towards Gram-negative bacteria than towards Gram-positive bacteria. Specifically recognizes acetyl group-containing substances on agglutinated cells. The hemagglutinating activity was inhibited by EDTA, acetyl group-containing mono- and disaccharides, N-acetyl derivatives of amino acids, other acetyl group-containing substances, propionamide and benzamide. Enhances the antimicrobial activity of big defensin against Gram-positive bacteria but not against Gram-negative bacteria.</text>
</comment>